<evidence type="ECO:0000313" key="9">
    <source>
        <dbReference type="Proteomes" id="UP000326500"/>
    </source>
</evidence>
<evidence type="ECO:0000256" key="1">
    <source>
        <dbReference type="ARBA" id="ARBA00000085"/>
    </source>
</evidence>
<dbReference type="InterPro" id="IPR000700">
    <property type="entry name" value="PAS-assoc_C"/>
</dbReference>
<gene>
    <name evidence="8" type="ORF">SAMN04488571_103118</name>
</gene>
<keyword evidence="5" id="KW-0418">Kinase</keyword>
<dbReference type="InterPro" id="IPR001610">
    <property type="entry name" value="PAC"/>
</dbReference>
<dbReference type="CDD" id="cd00130">
    <property type="entry name" value="PAS"/>
    <property type="match status" value="3"/>
</dbReference>
<dbReference type="InterPro" id="IPR000014">
    <property type="entry name" value="PAS"/>
</dbReference>
<evidence type="ECO:0000313" key="8">
    <source>
        <dbReference type="EMBL" id="SDK04461.1"/>
    </source>
</evidence>
<dbReference type="SMART" id="SM00086">
    <property type="entry name" value="PAC"/>
    <property type="match status" value="3"/>
</dbReference>
<dbReference type="InterPro" id="IPR052162">
    <property type="entry name" value="Sensor_kinase/Photoreceptor"/>
</dbReference>
<name>A0A1G8YNW9_9EURY</name>
<evidence type="ECO:0000259" key="6">
    <source>
        <dbReference type="PROSITE" id="PS50112"/>
    </source>
</evidence>
<dbReference type="InterPro" id="IPR003661">
    <property type="entry name" value="HisK_dim/P_dom"/>
</dbReference>
<dbReference type="Gene3D" id="1.10.287.130">
    <property type="match status" value="1"/>
</dbReference>
<feature type="domain" description="PAS" evidence="6">
    <location>
        <begin position="252"/>
        <end position="327"/>
    </location>
</feature>
<organism evidence="8 9">
    <name type="scientific">Methanoculleus thermophilus</name>
    <dbReference type="NCBI Taxonomy" id="2200"/>
    <lineage>
        <taxon>Archaea</taxon>
        <taxon>Methanobacteriati</taxon>
        <taxon>Methanobacteriota</taxon>
        <taxon>Stenosarchaea group</taxon>
        <taxon>Methanomicrobia</taxon>
        <taxon>Methanomicrobiales</taxon>
        <taxon>Methanomicrobiaceae</taxon>
        <taxon>Methanoculleus</taxon>
    </lineage>
</organism>
<dbReference type="NCBIfam" id="TIGR00229">
    <property type="entry name" value="sensory_box"/>
    <property type="match status" value="3"/>
</dbReference>
<sequence>MIPTKPAREDKASPSSLVEGDGILIVDATLTIVQANLPIQSLFHATEEDLLGADASWVIQQYLGPLLTEEGALREVIALLHNEMCPPSLLLNILIPGTGVRRISITTSTIKTTTPALRLLVFHDTGKGDADLALSAHEESPMVIFTQDCELRYLRVSSPEGPVLLPDFAPGKTDADLFCPEDASRLTRLKSRVLETGEAARSKLLLTINGAVRTFDLAVMPMKYDNGQVYGICGTLLDVTEWSRVIEALTTSERQLSTLLSNLRGMAYRCRIERSWTMEFVSEGAERVTGYLPEDLIGNRKVAYGDLIHPDDRERVWREVTSGLAEGRPFQMTYRLITATGEVRWVWEQGRGVSGSRGGVDMIEGYITDITDRVRAEAALAESEERFRSIFTTSHAVMMIVDPGTGAIVDANPAASAYYGYPLETLTSMRITDLNTLEPEAVLDELQKAAVSEGQHYSSRHRLADGQIRDVDLYSGRVVIHGRVLLHSIVHDVTERRKAEEQFRALLDATPDAAMLIDHRGTILALNEVMAARFNKNVDELVGTCLYNLFPPELAAARRDAIEHALTAGKPYRYIDKRPGTILEIILFPIPGEREDTRRVAIVLRDITLQQELEQARKEAFDRIEQNIEQFAILGDHIRQPLQVILGMSYLLEDEQATRVIQDEVRRINEYIRQLDQGWIESRKIREFLRRHELV</sequence>
<dbReference type="Proteomes" id="UP000326500">
    <property type="component" value="Unassembled WGS sequence"/>
</dbReference>
<dbReference type="PANTHER" id="PTHR43304">
    <property type="entry name" value="PHYTOCHROME-LIKE PROTEIN CPH1"/>
    <property type="match status" value="1"/>
</dbReference>
<dbReference type="PROSITE" id="PS50112">
    <property type="entry name" value="PAS"/>
    <property type="match status" value="3"/>
</dbReference>
<feature type="domain" description="PAS" evidence="6">
    <location>
        <begin position="499"/>
        <end position="569"/>
    </location>
</feature>
<reference evidence="8 9" key="1">
    <citation type="submission" date="2016-10" db="EMBL/GenBank/DDBJ databases">
        <authorList>
            <person name="Varghese N."/>
            <person name="Submissions S."/>
        </authorList>
    </citation>
    <scope>NUCLEOTIDE SEQUENCE [LARGE SCALE GENOMIC DNA]</scope>
    <source>
        <strain evidence="8 9">DSM 2373</strain>
    </source>
</reference>
<keyword evidence="3" id="KW-0597">Phosphoprotein</keyword>
<feature type="domain" description="PAC" evidence="7">
    <location>
        <begin position="330"/>
        <end position="382"/>
    </location>
</feature>
<dbReference type="Pfam" id="PF08448">
    <property type="entry name" value="PAS_4"/>
    <property type="match status" value="2"/>
</dbReference>
<feature type="domain" description="PAC" evidence="7">
    <location>
        <begin position="198"/>
        <end position="251"/>
    </location>
</feature>
<evidence type="ECO:0000256" key="2">
    <source>
        <dbReference type="ARBA" id="ARBA00012438"/>
    </source>
</evidence>
<dbReference type="SUPFAM" id="SSF55785">
    <property type="entry name" value="PYP-like sensor domain (PAS domain)"/>
    <property type="match status" value="4"/>
</dbReference>
<protein>
    <recommendedName>
        <fullName evidence="2">histidine kinase</fullName>
        <ecNumber evidence="2">2.7.13.3</ecNumber>
    </recommendedName>
</protein>
<dbReference type="SMART" id="SM00091">
    <property type="entry name" value="PAS"/>
    <property type="match status" value="4"/>
</dbReference>
<dbReference type="Pfam" id="PF13188">
    <property type="entry name" value="PAS_8"/>
    <property type="match status" value="1"/>
</dbReference>
<evidence type="ECO:0000259" key="7">
    <source>
        <dbReference type="PROSITE" id="PS50113"/>
    </source>
</evidence>
<proteinExistence type="predicted"/>
<dbReference type="InterPro" id="IPR013656">
    <property type="entry name" value="PAS_4"/>
</dbReference>
<evidence type="ECO:0000256" key="4">
    <source>
        <dbReference type="ARBA" id="ARBA00022679"/>
    </source>
</evidence>
<dbReference type="Gene3D" id="3.30.450.20">
    <property type="entry name" value="PAS domain"/>
    <property type="match status" value="4"/>
</dbReference>
<comment type="catalytic activity">
    <reaction evidence="1">
        <text>ATP + protein L-histidine = ADP + protein N-phospho-L-histidine.</text>
        <dbReference type="EC" id="2.7.13.3"/>
    </reaction>
</comment>
<dbReference type="RefSeq" id="WP_066954116.1">
    <property type="nucleotide sequence ID" value="NZ_BCNX01000003.1"/>
</dbReference>
<dbReference type="InterPro" id="IPR035965">
    <property type="entry name" value="PAS-like_dom_sf"/>
</dbReference>
<dbReference type="Pfam" id="PF13426">
    <property type="entry name" value="PAS_9"/>
    <property type="match status" value="1"/>
</dbReference>
<dbReference type="EC" id="2.7.13.3" evidence="2"/>
<dbReference type="PANTHER" id="PTHR43304:SF1">
    <property type="entry name" value="PAC DOMAIN-CONTAINING PROTEIN"/>
    <property type="match status" value="1"/>
</dbReference>
<dbReference type="AlphaFoldDB" id="A0A1G8YNW9"/>
<dbReference type="GO" id="GO:0000155">
    <property type="term" value="F:phosphorelay sensor kinase activity"/>
    <property type="evidence" value="ECO:0007669"/>
    <property type="project" value="InterPro"/>
</dbReference>
<keyword evidence="9" id="KW-1185">Reference proteome</keyword>
<feature type="domain" description="PAS" evidence="6">
    <location>
        <begin position="383"/>
        <end position="454"/>
    </location>
</feature>
<dbReference type="OrthoDB" id="8127at2157"/>
<dbReference type="EMBL" id="FNFT01000003">
    <property type="protein sequence ID" value="SDK04461.1"/>
    <property type="molecule type" value="Genomic_DNA"/>
</dbReference>
<evidence type="ECO:0000256" key="5">
    <source>
        <dbReference type="ARBA" id="ARBA00022777"/>
    </source>
</evidence>
<dbReference type="PROSITE" id="PS50113">
    <property type="entry name" value="PAC"/>
    <property type="match status" value="2"/>
</dbReference>
<dbReference type="SMART" id="SM00388">
    <property type="entry name" value="HisKA"/>
    <property type="match status" value="1"/>
</dbReference>
<evidence type="ECO:0000256" key="3">
    <source>
        <dbReference type="ARBA" id="ARBA00022553"/>
    </source>
</evidence>
<dbReference type="STRING" id="2200.GCA_001571405_00179"/>
<dbReference type="Pfam" id="PF08447">
    <property type="entry name" value="PAS_3"/>
    <property type="match status" value="1"/>
</dbReference>
<dbReference type="InterPro" id="IPR013655">
    <property type="entry name" value="PAS_fold_3"/>
</dbReference>
<keyword evidence="4" id="KW-0808">Transferase</keyword>
<accession>A0A1G8YNW9</accession>